<proteinExistence type="predicted"/>
<dbReference type="EMBL" id="CAJNIZ010045488">
    <property type="protein sequence ID" value="CAE7721518.1"/>
    <property type="molecule type" value="Genomic_DNA"/>
</dbReference>
<dbReference type="AlphaFoldDB" id="A0A812X6Z3"/>
<dbReference type="OrthoDB" id="2423701at2759"/>
<protein>
    <recommendedName>
        <fullName evidence="4">Apple domain-containing protein</fullName>
    </recommendedName>
</protein>
<evidence type="ECO:0000256" key="1">
    <source>
        <dbReference type="SAM" id="MobiDB-lite"/>
    </source>
</evidence>
<organism evidence="2 3">
    <name type="scientific">Symbiodinium pilosum</name>
    <name type="common">Dinoflagellate</name>
    <dbReference type="NCBI Taxonomy" id="2952"/>
    <lineage>
        <taxon>Eukaryota</taxon>
        <taxon>Sar</taxon>
        <taxon>Alveolata</taxon>
        <taxon>Dinophyceae</taxon>
        <taxon>Suessiales</taxon>
        <taxon>Symbiodiniaceae</taxon>
        <taxon>Symbiodinium</taxon>
    </lineage>
</organism>
<accession>A0A812X6Z3</accession>
<feature type="compositionally biased region" description="Basic residues" evidence="1">
    <location>
        <begin position="15"/>
        <end position="25"/>
    </location>
</feature>
<dbReference type="Proteomes" id="UP000649617">
    <property type="component" value="Unassembled WGS sequence"/>
</dbReference>
<evidence type="ECO:0008006" key="4">
    <source>
        <dbReference type="Google" id="ProtNLM"/>
    </source>
</evidence>
<reference evidence="2" key="1">
    <citation type="submission" date="2021-02" db="EMBL/GenBank/DDBJ databases">
        <authorList>
            <person name="Dougan E. K."/>
            <person name="Rhodes N."/>
            <person name="Thang M."/>
            <person name="Chan C."/>
        </authorList>
    </citation>
    <scope>NUCLEOTIDE SEQUENCE</scope>
</reference>
<sequence>MGSVDGCEDPVASKKAPKRRSRTMRRPATGREKLLMWLEGEDLFFRSSPLERSLTSGIFGVLVASLGFAALHTSGVPALLAGGQTAGVCALERQRRLDLVSEVDRPAWKCLQRLFSKHAQAFFPACVQPFLNFGGCVASCASFGSSDSVRPASAKRLQGLQVPEPEEEKIFRGRLPHCVAPALALEVANSQRLRCLLPVTTKPKWCFEKKKLARRCGVGSQCLLTNDSLYPVVRLLPARAPGVLELLPLFLVQVPSFFVMVQAPAWLLVLLAPVAAQNWPACQEQNTVIRNAGKALFTNLQGYGAVIGCFLDDCMSSDKFVANEIESCAKVCFSLPECTHWVWGTEEGEQKCWFRTGDDGREAGEGWISGSKSCHPPGTTVLALGNSECWAEGFGYENCCEAKFGPNGNAQCWDGVYNYDRPNLPASQQRLQSVCALVAVAILAASTVVTLDGVVVAAALGGVKGLKSIAEFVKELEKAKSVVDAFPLQRSGASVPSGFIEAAASPGVTFCAVVPEGNTEITVEGRDFQLQVRAPPTSKPGELVTFDFSVPAEYEVEVPPGFSAGSCLRYVDRDGLPMEFQIPEGMVPGDSFQVAPPSMLVKVPSFADSGELVAFKGSGAWDQQWLGARVPEGLGPGEHFSVRLPSPLQRSETQPWSGWICEVDLGIGRKLV</sequence>
<keyword evidence="3" id="KW-1185">Reference proteome</keyword>
<comment type="caution">
    <text evidence="2">The sequence shown here is derived from an EMBL/GenBank/DDBJ whole genome shotgun (WGS) entry which is preliminary data.</text>
</comment>
<feature type="region of interest" description="Disordered" evidence="1">
    <location>
        <begin position="1"/>
        <end position="25"/>
    </location>
</feature>
<gene>
    <name evidence="2" type="ORF">SPIL2461_LOCUS20574</name>
</gene>
<dbReference type="Gene3D" id="3.50.4.10">
    <property type="entry name" value="Hepatocyte Growth Factor"/>
    <property type="match status" value="1"/>
</dbReference>
<evidence type="ECO:0000313" key="3">
    <source>
        <dbReference type="Proteomes" id="UP000649617"/>
    </source>
</evidence>
<name>A0A812X6Z3_SYMPI</name>
<evidence type="ECO:0000313" key="2">
    <source>
        <dbReference type="EMBL" id="CAE7721518.1"/>
    </source>
</evidence>